<reference evidence="4 5" key="1">
    <citation type="submission" date="2020-04" db="EMBL/GenBank/DDBJ databases">
        <authorList>
            <person name="Alioto T."/>
            <person name="Alioto T."/>
            <person name="Gomez Garrido J."/>
        </authorList>
    </citation>
    <scope>NUCLEOTIDE SEQUENCE [LARGE SCALE GENOMIC DNA]</scope>
</reference>
<proteinExistence type="predicted"/>
<evidence type="ECO:0000313" key="4">
    <source>
        <dbReference type="EMBL" id="CAB3381171.1"/>
    </source>
</evidence>
<evidence type="ECO:0000256" key="2">
    <source>
        <dbReference type="SAM" id="Phobius"/>
    </source>
</evidence>
<keyword evidence="2" id="KW-0812">Transmembrane</keyword>
<gene>
    <name evidence="4" type="ORF">CLODIP_2_CD05622</name>
</gene>
<comment type="caution">
    <text evidence="4">The sequence shown here is derived from an EMBL/GenBank/DDBJ whole genome shotgun (WGS) entry which is preliminary data.</text>
</comment>
<evidence type="ECO:0000256" key="1">
    <source>
        <dbReference type="SAM" id="MobiDB-lite"/>
    </source>
</evidence>
<sequence length="590" mass="67273">MLENFRKIFFILLCLGPAVLTVDELYVLKNLETANVLQCLHSGPQEKTVGLSWIIMPNVPHLRFRQSLKRISMSTTKVFKFLSHRFTDNNWVHVRRNAVSLFALPPILDDRWNDLPEVETKPGKNVRLAEFRDELHFSVLAEHSAQFNLTPHANTSEILFHYVFTLDPTNALGSLRVEICMVNTCFLKNVVKAQNRNTYLKNGSEWAHFTIRVKKVLRPKKSIPVDFMDAKSGKVLFDISMNNFLHLSAEVSTLNSTGYWKPHIDHAIIHSGKVNESSIAVNMTTMLSNVHCLSIHYYLREGYGDAFIQTGSLIRLEPTNGKWKRLALRLTSNRSSEVEVITFKLPNVNTRLEHHVFAMNVPFKTCGEEEYSYIDIHGGEEALPAKIGCQTISYEENETFAFTHETVSEPTCSSLQGCSGGHMFGRYCNISCLSFVTGSGIHCGKMIQCDREKCEYLPGYNASRNCLDKSYTFNNETVIDNTKPVEEEEEDYEYNEDDYSDEEEHEDEGNEVAKKLEEEEIKNINKMFSNFFDVSKKKQNEKGGGINWILVIFFSTSWLISIASVILLFKGRPDLIPACLHAASLCFGHR</sequence>
<keyword evidence="2" id="KW-1133">Transmembrane helix</keyword>
<feature type="signal peptide" evidence="3">
    <location>
        <begin position="1"/>
        <end position="21"/>
    </location>
</feature>
<protein>
    <submittedName>
        <fullName evidence="4">Uncharacterized protein</fullName>
    </submittedName>
</protein>
<feature type="transmembrane region" description="Helical" evidence="2">
    <location>
        <begin position="545"/>
        <end position="569"/>
    </location>
</feature>
<keyword evidence="3" id="KW-0732">Signal</keyword>
<evidence type="ECO:0000256" key="3">
    <source>
        <dbReference type="SAM" id="SignalP"/>
    </source>
</evidence>
<accession>A0A8S1DF78</accession>
<feature type="region of interest" description="Disordered" evidence="1">
    <location>
        <begin position="480"/>
        <end position="512"/>
    </location>
</feature>
<organism evidence="4 5">
    <name type="scientific">Cloeon dipterum</name>
    <dbReference type="NCBI Taxonomy" id="197152"/>
    <lineage>
        <taxon>Eukaryota</taxon>
        <taxon>Metazoa</taxon>
        <taxon>Ecdysozoa</taxon>
        <taxon>Arthropoda</taxon>
        <taxon>Hexapoda</taxon>
        <taxon>Insecta</taxon>
        <taxon>Pterygota</taxon>
        <taxon>Palaeoptera</taxon>
        <taxon>Ephemeroptera</taxon>
        <taxon>Pisciforma</taxon>
        <taxon>Baetidae</taxon>
        <taxon>Cloeon</taxon>
    </lineage>
</organism>
<keyword evidence="2" id="KW-0472">Membrane</keyword>
<feature type="compositionally biased region" description="Acidic residues" evidence="1">
    <location>
        <begin position="486"/>
        <end position="510"/>
    </location>
</feature>
<dbReference type="Proteomes" id="UP000494165">
    <property type="component" value="Unassembled WGS sequence"/>
</dbReference>
<keyword evidence="5" id="KW-1185">Reference proteome</keyword>
<feature type="chain" id="PRO_5035770046" evidence="3">
    <location>
        <begin position="22"/>
        <end position="590"/>
    </location>
</feature>
<dbReference type="OrthoDB" id="1923667at2759"/>
<evidence type="ECO:0000313" key="5">
    <source>
        <dbReference type="Proteomes" id="UP000494165"/>
    </source>
</evidence>
<dbReference type="AlphaFoldDB" id="A0A8S1DF78"/>
<name>A0A8S1DF78_9INSE</name>
<dbReference type="EMBL" id="CADEPI010000227">
    <property type="protein sequence ID" value="CAB3381171.1"/>
    <property type="molecule type" value="Genomic_DNA"/>
</dbReference>